<feature type="transmembrane region" description="Helical" evidence="1">
    <location>
        <begin position="65"/>
        <end position="87"/>
    </location>
</feature>
<protein>
    <recommendedName>
        <fullName evidence="4">Aromatic ring-opening dioxygenase LigA</fullName>
    </recommendedName>
</protein>
<feature type="transmembrane region" description="Helical" evidence="1">
    <location>
        <begin position="307"/>
        <end position="328"/>
    </location>
</feature>
<feature type="transmembrane region" description="Helical" evidence="1">
    <location>
        <begin position="203"/>
        <end position="227"/>
    </location>
</feature>
<name>A0A1V0TTR6_9ACTN</name>
<evidence type="ECO:0008006" key="4">
    <source>
        <dbReference type="Google" id="ProtNLM"/>
    </source>
</evidence>
<dbReference type="AlphaFoldDB" id="A0A1V0TTR6"/>
<dbReference type="Proteomes" id="UP000192726">
    <property type="component" value="Chromosome"/>
</dbReference>
<dbReference type="KEGG" id="sgv:B1H19_20485"/>
<sequence length="348" mass="36780">MTFPTSPTRHHAAAPTRAPRRRIGATLRAITLAACIPYLSLKIAWIAGSRIGIPEGSALRKDGGFLVAINALTLLMDGAVIVLSFLLTRPWGRKVPAWLLAVPMWCASGLLAPIVVGFSVQMLGAAAHGHNAVTDDGSDALLAPWVWSVVYGGFIVQALTLVTLFVRYARERWRHLWRGRTGELPPSPTGSARRLTAGTASALILFAGAMHLVWAAGGTIGLTPARIAAQDFNSRVNDAAYVLFAVLAVTGILLLGYGRGRRLPVLVPLAAAWTGAGALAGWGGWLTLVTLGVAPGDPKLPAPLMSLTYSVQMIAGLMVAVAGAHFFAERAAEARHRDERETPCPATL</sequence>
<evidence type="ECO:0000313" key="2">
    <source>
        <dbReference type="EMBL" id="ARF56240.1"/>
    </source>
</evidence>
<evidence type="ECO:0000313" key="3">
    <source>
        <dbReference type="Proteomes" id="UP000192726"/>
    </source>
</evidence>
<feature type="transmembrane region" description="Helical" evidence="1">
    <location>
        <begin position="265"/>
        <end position="287"/>
    </location>
</feature>
<keyword evidence="1" id="KW-0812">Transmembrane</keyword>
<gene>
    <name evidence="2" type="ORF">B1H19_20485</name>
</gene>
<accession>A0A1V0TTR6</accession>
<keyword evidence="1" id="KW-0472">Membrane</keyword>
<feature type="transmembrane region" description="Helical" evidence="1">
    <location>
        <begin position="99"/>
        <end position="125"/>
    </location>
</feature>
<organism evidence="2 3">
    <name type="scientific">Streptomyces gilvosporeus</name>
    <dbReference type="NCBI Taxonomy" id="553510"/>
    <lineage>
        <taxon>Bacteria</taxon>
        <taxon>Bacillati</taxon>
        <taxon>Actinomycetota</taxon>
        <taxon>Actinomycetes</taxon>
        <taxon>Kitasatosporales</taxon>
        <taxon>Streptomycetaceae</taxon>
        <taxon>Streptomyces</taxon>
    </lineage>
</organism>
<keyword evidence="3" id="KW-1185">Reference proteome</keyword>
<reference evidence="2 3" key="1">
    <citation type="submission" date="2017-04" db="EMBL/GenBank/DDBJ databases">
        <title>Complete Genome Sequence of Streptomyces gilvosporeus F607, a Capable Producer of Natamycin.</title>
        <authorList>
            <person name="Zong G."/>
            <person name="Zhong C."/>
            <person name="Fu J."/>
            <person name="Qin R."/>
            <person name="Cao G."/>
        </authorList>
    </citation>
    <scope>NUCLEOTIDE SEQUENCE [LARGE SCALE GENOMIC DNA]</scope>
    <source>
        <strain evidence="2 3">F607</strain>
    </source>
</reference>
<feature type="transmembrane region" description="Helical" evidence="1">
    <location>
        <begin position="25"/>
        <end position="45"/>
    </location>
</feature>
<dbReference type="EMBL" id="CP020569">
    <property type="protein sequence ID" value="ARF56240.1"/>
    <property type="molecule type" value="Genomic_DNA"/>
</dbReference>
<feature type="transmembrane region" description="Helical" evidence="1">
    <location>
        <begin position="239"/>
        <end position="258"/>
    </location>
</feature>
<proteinExistence type="predicted"/>
<dbReference type="RefSeq" id="WP_083106090.1">
    <property type="nucleotide sequence ID" value="NZ_CP020569.1"/>
</dbReference>
<evidence type="ECO:0000256" key="1">
    <source>
        <dbReference type="SAM" id="Phobius"/>
    </source>
</evidence>
<keyword evidence="1" id="KW-1133">Transmembrane helix</keyword>
<dbReference type="STRING" id="553510.B1H19_20485"/>
<feature type="transmembrane region" description="Helical" evidence="1">
    <location>
        <begin position="145"/>
        <end position="166"/>
    </location>
</feature>